<dbReference type="PANTHER" id="PTHR34137">
    <property type="entry name" value="EXODEOXYRIBONUCLEASE 7 SMALL SUBUNIT"/>
    <property type="match status" value="1"/>
</dbReference>
<protein>
    <recommendedName>
        <fullName evidence="6">Exodeoxyribonuclease 7 small subunit</fullName>
        <ecNumber evidence="6">3.1.11.6</ecNumber>
    </recommendedName>
    <alternativeName>
        <fullName evidence="6">Exodeoxyribonuclease VII small subunit</fullName>
        <shortName evidence="6">Exonuclease VII small subunit</shortName>
    </alternativeName>
</protein>
<dbReference type="GO" id="GO:0008855">
    <property type="term" value="F:exodeoxyribonuclease VII activity"/>
    <property type="evidence" value="ECO:0007669"/>
    <property type="project" value="UniProtKB-EC"/>
</dbReference>
<keyword evidence="3 6" id="KW-0540">Nuclease</keyword>
<evidence type="ECO:0000256" key="5">
    <source>
        <dbReference type="ARBA" id="ARBA00022839"/>
    </source>
</evidence>
<comment type="similarity">
    <text evidence="1 6">Belongs to the XseB family.</text>
</comment>
<dbReference type="InterPro" id="IPR037004">
    <property type="entry name" value="Exonuc_VII_ssu_sf"/>
</dbReference>
<dbReference type="SUPFAM" id="SSF116842">
    <property type="entry name" value="XseB-like"/>
    <property type="match status" value="1"/>
</dbReference>
<dbReference type="Proteomes" id="UP001164761">
    <property type="component" value="Chromosome"/>
</dbReference>
<evidence type="ECO:0000256" key="2">
    <source>
        <dbReference type="ARBA" id="ARBA00022490"/>
    </source>
</evidence>
<keyword evidence="4 6" id="KW-0378">Hydrolase</keyword>
<keyword evidence="7" id="KW-0175">Coiled coil</keyword>
<evidence type="ECO:0000256" key="6">
    <source>
        <dbReference type="HAMAP-Rule" id="MF_00337"/>
    </source>
</evidence>
<dbReference type="PANTHER" id="PTHR34137:SF1">
    <property type="entry name" value="EXODEOXYRIBONUCLEASE 7 SMALL SUBUNIT"/>
    <property type="match status" value="1"/>
</dbReference>
<comment type="subunit">
    <text evidence="6">Heterooligomer composed of large and small subunits.</text>
</comment>
<proteinExistence type="inferred from homology"/>
<evidence type="ECO:0000256" key="7">
    <source>
        <dbReference type="SAM" id="Coils"/>
    </source>
</evidence>
<organism evidence="8 9">
    <name type="scientific">Alicyclobacillus fastidiosus</name>
    <dbReference type="NCBI Taxonomy" id="392011"/>
    <lineage>
        <taxon>Bacteria</taxon>
        <taxon>Bacillati</taxon>
        <taxon>Bacillota</taxon>
        <taxon>Bacilli</taxon>
        <taxon>Bacillales</taxon>
        <taxon>Alicyclobacillaceae</taxon>
        <taxon>Alicyclobacillus</taxon>
    </lineage>
</organism>
<evidence type="ECO:0000313" key="9">
    <source>
        <dbReference type="Proteomes" id="UP001164761"/>
    </source>
</evidence>
<keyword evidence="2 6" id="KW-0963">Cytoplasm</keyword>
<dbReference type="EMBL" id="CP104067">
    <property type="protein sequence ID" value="WAH44303.1"/>
    <property type="molecule type" value="Genomic_DNA"/>
</dbReference>
<comment type="function">
    <text evidence="6">Bidirectionally degrades single-stranded DNA into large acid-insoluble oligonucleotides, which are then degraded further into small acid-soluble oligonucleotides.</text>
</comment>
<accession>A0ABY6ZMY1</accession>
<gene>
    <name evidence="6 8" type="primary">xseB</name>
    <name evidence="8" type="ORF">NZD89_13480</name>
</gene>
<keyword evidence="9" id="KW-1185">Reference proteome</keyword>
<feature type="coiled-coil region" evidence="7">
    <location>
        <begin position="44"/>
        <end position="71"/>
    </location>
</feature>
<dbReference type="Pfam" id="PF02609">
    <property type="entry name" value="Exonuc_VII_S"/>
    <property type="match status" value="1"/>
</dbReference>
<dbReference type="PIRSF" id="PIRSF006488">
    <property type="entry name" value="Exonuc_VII_S"/>
    <property type="match status" value="1"/>
</dbReference>
<reference evidence="8" key="1">
    <citation type="submission" date="2022-08" db="EMBL/GenBank/DDBJ databases">
        <title>Alicyclobacillus fastidiosus DSM 17978, complete genome.</title>
        <authorList>
            <person name="Wang Q."/>
            <person name="Cai R."/>
            <person name="Wang Z."/>
        </authorList>
    </citation>
    <scope>NUCLEOTIDE SEQUENCE</scope>
    <source>
        <strain evidence="8">DSM 17978</strain>
    </source>
</reference>
<dbReference type="NCBIfam" id="TIGR01280">
    <property type="entry name" value="xseB"/>
    <property type="match status" value="1"/>
</dbReference>
<dbReference type="EC" id="3.1.11.6" evidence="6"/>
<dbReference type="HAMAP" id="MF_00337">
    <property type="entry name" value="Exonuc_7_S"/>
    <property type="match status" value="1"/>
</dbReference>
<sequence>MESKPDLTFEEAMKKLEDIVRQLESGSLPLAESLDKYQESMHLVKFCREQLDKAEFKLEQLSMDEVEAESEAEDGSPTE</sequence>
<evidence type="ECO:0000256" key="4">
    <source>
        <dbReference type="ARBA" id="ARBA00022801"/>
    </source>
</evidence>
<comment type="catalytic activity">
    <reaction evidence="6">
        <text>Exonucleolytic cleavage in either 5'- to 3'- or 3'- to 5'-direction to yield nucleoside 5'-phosphates.</text>
        <dbReference type="EC" id="3.1.11.6"/>
    </reaction>
</comment>
<name>A0ABY6ZMY1_9BACL</name>
<evidence type="ECO:0000256" key="1">
    <source>
        <dbReference type="ARBA" id="ARBA00009998"/>
    </source>
</evidence>
<keyword evidence="5 6" id="KW-0269">Exonuclease</keyword>
<dbReference type="InterPro" id="IPR003761">
    <property type="entry name" value="Exonuc_VII_S"/>
</dbReference>
<dbReference type="RefSeq" id="WP_268008199.1">
    <property type="nucleotide sequence ID" value="NZ_BSUT01000001.1"/>
</dbReference>
<comment type="subcellular location">
    <subcellularLocation>
        <location evidence="6">Cytoplasm</location>
    </subcellularLocation>
</comment>
<evidence type="ECO:0000256" key="3">
    <source>
        <dbReference type="ARBA" id="ARBA00022722"/>
    </source>
</evidence>
<evidence type="ECO:0000313" key="8">
    <source>
        <dbReference type="EMBL" id="WAH44303.1"/>
    </source>
</evidence>
<dbReference type="Gene3D" id="1.10.287.1040">
    <property type="entry name" value="Exonuclease VII, small subunit"/>
    <property type="match status" value="1"/>
</dbReference>